<keyword evidence="2" id="KW-1185">Reference proteome</keyword>
<name>A0A1E8FE54_9ALTE</name>
<reference evidence="1 2" key="1">
    <citation type="submission" date="2016-09" db="EMBL/GenBank/DDBJ databases">
        <title>Alteromonas lipolytica, a new species isolated from sea water.</title>
        <authorList>
            <person name="Wu Y.-H."/>
            <person name="Cheng H."/>
            <person name="Xu X.-W."/>
        </authorList>
    </citation>
    <scope>NUCLEOTIDE SEQUENCE [LARGE SCALE GENOMIC DNA]</scope>
    <source>
        <strain evidence="1 2">JW12</strain>
    </source>
</reference>
<evidence type="ECO:0000313" key="2">
    <source>
        <dbReference type="Proteomes" id="UP000176037"/>
    </source>
</evidence>
<evidence type="ECO:0000313" key="1">
    <source>
        <dbReference type="EMBL" id="OFI34201.1"/>
    </source>
</evidence>
<dbReference type="AlphaFoldDB" id="A0A1E8FE54"/>
<dbReference type="EMBL" id="MJIC01000014">
    <property type="protein sequence ID" value="OFI34201.1"/>
    <property type="molecule type" value="Genomic_DNA"/>
</dbReference>
<comment type="caution">
    <text evidence="1">The sequence shown here is derived from an EMBL/GenBank/DDBJ whole genome shotgun (WGS) entry which is preliminary data.</text>
</comment>
<gene>
    <name evidence="1" type="ORF">BFC17_21935</name>
</gene>
<sequence length="100" mass="11287">MKIQIVLTDGAIRNSYINLRGHLDKFADRFIGAADMTRKGQYLKLDVGSGVSFETDVCGKHQRFRNRSVLKVLNDRFNFVAGDVLVIEQLTEGNWKVSIA</sequence>
<proteinExistence type="predicted"/>
<organism evidence="1 2">
    <name type="scientific">Alteromonas lipolytica</name>
    <dbReference type="NCBI Taxonomy" id="1856405"/>
    <lineage>
        <taxon>Bacteria</taxon>
        <taxon>Pseudomonadati</taxon>
        <taxon>Pseudomonadota</taxon>
        <taxon>Gammaproteobacteria</taxon>
        <taxon>Alteromonadales</taxon>
        <taxon>Alteromonadaceae</taxon>
        <taxon>Alteromonas/Salinimonas group</taxon>
        <taxon>Alteromonas</taxon>
    </lineage>
</organism>
<protein>
    <submittedName>
        <fullName evidence="1">Uncharacterized protein</fullName>
    </submittedName>
</protein>
<dbReference type="Proteomes" id="UP000176037">
    <property type="component" value="Unassembled WGS sequence"/>
</dbReference>
<accession>A0A1E8FE54</accession>
<dbReference type="OrthoDB" id="6387812at2"/>
<dbReference type="RefSeq" id="WP_070177129.1">
    <property type="nucleotide sequence ID" value="NZ_BMJR01000011.1"/>
</dbReference>
<dbReference type="STRING" id="1856405.BFC17_21935"/>